<evidence type="ECO:0000313" key="2">
    <source>
        <dbReference type="EMBL" id="KAF7851991.1"/>
    </source>
</evidence>
<reference evidence="2" key="1">
    <citation type="submission" date="2020-05" db="EMBL/GenBank/DDBJ databases">
        <title>WGS assembly of Corymbia citriodora subspecies variegata.</title>
        <authorList>
            <person name="Barry K."/>
            <person name="Hundley H."/>
            <person name="Shu S."/>
            <person name="Jenkins J."/>
            <person name="Grimwood J."/>
            <person name="Baten A."/>
        </authorList>
    </citation>
    <scope>NUCLEOTIDE SEQUENCE</scope>
    <source>
        <strain evidence="2">CV2-018</strain>
    </source>
</reference>
<accession>A0A8T0CWN3</accession>
<name>A0A8T0CWN3_CORYI</name>
<sequence length="225" mass="25217">MSTYGKKLSSILALDFSCWLSSKNLKEISFLVEKLAMDPTLTINQLLKLESIEEIPKAHKIFLQAEGIAEQANKFFGDIQAMKDKLSSMRGEFSELKKGAAEVRSQVDSKSLFVQEIDEQIAQLQSRQAELARDLESKKEVKLQMVAEKKIMEKSILAVIQEIHKAIAEIPKWEMNKKNPKKRMDEILARYVPFNGFSFKEPGASCAPSAVVASSATQVPGHSKE</sequence>
<organism evidence="2 3">
    <name type="scientific">Corymbia citriodora subsp. variegata</name>
    <dbReference type="NCBI Taxonomy" id="360336"/>
    <lineage>
        <taxon>Eukaryota</taxon>
        <taxon>Viridiplantae</taxon>
        <taxon>Streptophyta</taxon>
        <taxon>Embryophyta</taxon>
        <taxon>Tracheophyta</taxon>
        <taxon>Spermatophyta</taxon>
        <taxon>Magnoliopsida</taxon>
        <taxon>eudicotyledons</taxon>
        <taxon>Gunneridae</taxon>
        <taxon>Pentapetalae</taxon>
        <taxon>rosids</taxon>
        <taxon>malvids</taxon>
        <taxon>Myrtales</taxon>
        <taxon>Myrtaceae</taxon>
        <taxon>Myrtoideae</taxon>
        <taxon>Eucalypteae</taxon>
        <taxon>Corymbia</taxon>
    </lineage>
</organism>
<keyword evidence="1" id="KW-0175">Coiled coil</keyword>
<gene>
    <name evidence="2" type="ORF">BT93_L1684</name>
</gene>
<dbReference type="AlphaFoldDB" id="A0A8T0CWN3"/>
<evidence type="ECO:0000256" key="1">
    <source>
        <dbReference type="SAM" id="Coils"/>
    </source>
</evidence>
<keyword evidence="3" id="KW-1185">Reference proteome</keyword>
<dbReference type="EMBL" id="MU089522">
    <property type="protein sequence ID" value="KAF7851991.1"/>
    <property type="molecule type" value="Genomic_DNA"/>
</dbReference>
<protein>
    <submittedName>
        <fullName evidence="2">Uncharacterized protein</fullName>
    </submittedName>
</protein>
<dbReference type="PANTHER" id="PTHR33345:SF4">
    <property type="entry name" value="MBD DOMAIN-CONTAINING PROTEIN"/>
    <property type="match status" value="1"/>
</dbReference>
<feature type="coiled-coil region" evidence="1">
    <location>
        <begin position="114"/>
        <end position="141"/>
    </location>
</feature>
<dbReference type="PANTHER" id="PTHR33345">
    <property type="entry name" value="ADAPTER PROTEIN, PUTATIVE-RELATED"/>
    <property type="match status" value="1"/>
</dbReference>
<dbReference type="Gramene" id="rna-gnl|WGS:JABURB|Cocit.L1684.1">
    <property type="protein sequence ID" value="cds-KAF7851991.1"/>
    <property type="gene ID" value="gene-BT93_L1684"/>
</dbReference>
<comment type="caution">
    <text evidence="2">The sequence shown here is derived from an EMBL/GenBank/DDBJ whole genome shotgun (WGS) entry which is preliminary data.</text>
</comment>
<dbReference type="OrthoDB" id="1670580at2759"/>
<evidence type="ECO:0000313" key="3">
    <source>
        <dbReference type="Proteomes" id="UP000806378"/>
    </source>
</evidence>
<proteinExistence type="predicted"/>
<dbReference type="Proteomes" id="UP000806378">
    <property type="component" value="Unassembled WGS sequence"/>
</dbReference>